<keyword evidence="2" id="KW-1185">Reference proteome</keyword>
<evidence type="ECO:0000313" key="2">
    <source>
        <dbReference type="Proteomes" id="UP000887159"/>
    </source>
</evidence>
<proteinExistence type="predicted"/>
<dbReference type="AlphaFoldDB" id="A0A8X6S5A9"/>
<accession>A0A8X6S5A9</accession>
<organism evidence="1 2">
    <name type="scientific">Trichonephila clavipes</name>
    <name type="common">Golden silk orbweaver</name>
    <name type="synonym">Nephila clavipes</name>
    <dbReference type="NCBI Taxonomy" id="2585209"/>
    <lineage>
        <taxon>Eukaryota</taxon>
        <taxon>Metazoa</taxon>
        <taxon>Ecdysozoa</taxon>
        <taxon>Arthropoda</taxon>
        <taxon>Chelicerata</taxon>
        <taxon>Arachnida</taxon>
        <taxon>Araneae</taxon>
        <taxon>Araneomorphae</taxon>
        <taxon>Entelegynae</taxon>
        <taxon>Araneoidea</taxon>
        <taxon>Nephilidae</taxon>
        <taxon>Trichonephila</taxon>
    </lineage>
</organism>
<dbReference type="Proteomes" id="UP000887159">
    <property type="component" value="Unassembled WGS sequence"/>
</dbReference>
<comment type="caution">
    <text evidence="1">The sequence shown here is derived from an EMBL/GenBank/DDBJ whole genome shotgun (WGS) entry which is preliminary data.</text>
</comment>
<evidence type="ECO:0000313" key="1">
    <source>
        <dbReference type="EMBL" id="GFY04885.1"/>
    </source>
</evidence>
<protein>
    <submittedName>
        <fullName evidence="1">L-Fucosyltransferase</fullName>
    </submittedName>
</protein>
<sequence>MGCHCLQYMVTPTIDPWHHDILQPYVLPLMQWLPGAIFQQDNSRPHTERVSQDRLRTLNTLGLAYPHICLQSSISRIIWDGELGIPRV</sequence>
<reference evidence="1" key="1">
    <citation type="submission" date="2020-08" db="EMBL/GenBank/DDBJ databases">
        <title>Multicomponent nature underlies the extraordinary mechanical properties of spider dragline silk.</title>
        <authorList>
            <person name="Kono N."/>
            <person name="Nakamura H."/>
            <person name="Mori M."/>
            <person name="Yoshida Y."/>
            <person name="Ohtoshi R."/>
            <person name="Malay A.D."/>
            <person name="Moran D.A.P."/>
            <person name="Tomita M."/>
            <person name="Numata K."/>
            <person name="Arakawa K."/>
        </authorList>
    </citation>
    <scope>NUCLEOTIDE SEQUENCE</scope>
</reference>
<name>A0A8X6S5A9_TRICX</name>
<gene>
    <name evidence="1" type="primary">NCL1_22479</name>
    <name evidence="1" type="ORF">TNCV_2175411</name>
</gene>
<dbReference type="EMBL" id="BMAU01021247">
    <property type="protein sequence ID" value="GFY04885.1"/>
    <property type="molecule type" value="Genomic_DNA"/>
</dbReference>